<accession>A0A2Y9C4X8</accession>
<reference evidence="1 2" key="1">
    <citation type="submission" date="2016-10" db="EMBL/GenBank/DDBJ databases">
        <authorList>
            <person name="Cai Z."/>
        </authorList>
    </citation>
    <scope>NUCLEOTIDE SEQUENCE [LARGE SCALE GENOMIC DNA]</scope>
    <source>
        <strain evidence="1 2">CGMCC 1.10826</strain>
    </source>
</reference>
<evidence type="ECO:0000313" key="2">
    <source>
        <dbReference type="Proteomes" id="UP000250222"/>
    </source>
</evidence>
<dbReference type="RefSeq" id="WP_181424567.1">
    <property type="nucleotide sequence ID" value="NZ_QKLZ01000004.1"/>
</dbReference>
<organism evidence="1 2">
    <name type="scientific">Georgenia satyanarayanai</name>
    <dbReference type="NCBI Taxonomy" id="860221"/>
    <lineage>
        <taxon>Bacteria</taxon>
        <taxon>Bacillati</taxon>
        <taxon>Actinomycetota</taxon>
        <taxon>Actinomycetes</taxon>
        <taxon>Micrococcales</taxon>
        <taxon>Bogoriellaceae</taxon>
        <taxon>Georgenia</taxon>
    </lineage>
</organism>
<evidence type="ECO:0000313" key="1">
    <source>
        <dbReference type="EMBL" id="SSA40353.1"/>
    </source>
</evidence>
<protein>
    <submittedName>
        <fullName evidence="1">Uncharacterized protein</fullName>
    </submittedName>
</protein>
<dbReference type="Proteomes" id="UP000250222">
    <property type="component" value="Unassembled WGS sequence"/>
</dbReference>
<gene>
    <name evidence="1" type="ORF">SAMN05216184_10488</name>
</gene>
<keyword evidence="2" id="KW-1185">Reference proteome</keyword>
<name>A0A2Y9C4X8_9MICO</name>
<dbReference type="AlphaFoldDB" id="A0A2Y9C4X8"/>
<sequence>MSDTPVELPVLDTPPKSGTFAPELAELEPTPEEVAAGNELGVAIDPDDDDDNGGLD</sequence>
<dbReference type="EMBL" id="UETB01000004">
    <property type="protein sequence ID" value="SSA40353.1"/>
    <property type="molecule type" value="Genomic_DNA"/>
</dbReference>
<proteinExistence type="predicted"/>